<dbReference type="EMBL" id="RQTK01000154">
    <property type="protein sequence ID" value="RUS85981.1"/>
    <property type="molecule type" value="Genomic_DNA"/>
</dbReference>
<evidence type="ECO:0000313" key="3">
    <source>
        <dbReference type="EMBL" id="RUS85981.1"/>
    </source>
</evidence>
<dbReference type="InterPro" id="IPR032442">
    <property type="entry name" value="CTU1_C"/>
</dbReference>
<feature type="domain" description="Cytoplasmic tRNA 2-thiolation protein 1 C-terminal" evidence="2">
    <location>
        <begin position="18"/>
        <end position="46"/>
    </location>
</feature>
<dbReference type="Proteomes" id="UP000271974">
    <property type="component" value="Unassembled WGS sequence"/>
</dbReference>
<evidence type="ECO:0000256" key="1">
    <source>
        <dbReference type="SAM" id="SignalP"/>
    </source>
</evidence>
<organism evidence="3 4">
    <name type="scientific">Elysia chlorotica</name>
    <name type="common">Eastern emerald elysia</name>
    <name type="synonym">Sea slug</name>
    <dbReference type="NCBI Taxonomy" id="188477"/>
    <lineage>
        <taxon>Eukaryota</taxon>
        <taxon>Metazoa</taxon>
        <taxon>Spiralia</taxon>
        <taxon>Lophotrochozoa</taxon>
        <taxon>Mollusca</taxon>
        <taxon>Gastropoda</taxon>
        <taxon>Heterobranchia</taxon>
        <taxon>Euthyneura</taxon>
        <taxon>Panpulmonata</taxon>
        <taxon>Sacoglossa</taxon>
        <taxon>Placobranchoidea</taxon>
        <taxon>Plakobranchidae</taxon>
        <taxon>Elysia</taxon>
    </lineage>
</organism>
<dbReference type="Pfam" id="PF16503">
    <property type="entry name" value="zn-ribbon_14"/>
    <property type="match status" value="1"/>
</dbReference>
<evidence type="ECO:0000313" key="4">
    <source>
        <dbReference type="Proteomes" id="UP000271974"/>
    </source>
</evidence>
<name>A0A3S0ZSX9_ELYCH</name>
<sequence length="124" mass="13198">MSSFNMNLCCVHFSAAVCSVCQFVSSNEVCKACVLLEGLNKGRPRLGIGKIHKERRKWEEDLAAEVGRLSVQGAVADDVGGDAGRGGCCGGTGKGGCGKTQRDSRITTERSSIPKTTMRNLLDF</sequence>
<gene>
    <name evidence="3" type="ORF">EGW08_006251</name>
</gene>
<reference evidence="3 4" key="1">
    <citation type="submission" date="2019-01" db="EMBL/GenBank/DDBJ databases">
        <title>A draft genome assembly of the solar-powered sea slug Elysia chlorotica.</title>
        <authorList>
            <person name="Cai H."/>
            <person name="Li Q."/>
            <person name="Fang X."/>
            <person name="Li J."/>
            <person name="Curtis N.E."/>
            <person name="Altenburger A."/>
            <person name="Shibata T."/>
            <person name="Feng M."/>
            <person name="Maeda T."/>
            <person name="Schwartz J.A."/>
            <person name="Shigenobu S."/>
            <person name="Lundholm N."/>
            <person name="Nishiyama T."/>
            <person name="Yang H."/>
            <person name="Hasebe M."/>
            <person name="Li S."/>
            <person name="Pierce S.K."/>
            <person name="Wang J."/>
        </authorList>
    </citation>
    <scope>NUCLEOTIDE SEQUENCE [LARGE SCALE GENOMIC DNA]</scope>
    <source>
        <strain evidence="3">EC2010</strain>
        <tissue evidence="3">Whole organism of an adult</tissue>
    </source>
</reference>
<keyword evidence="1" id="KW-0732">Signal</keyword>
<evidence type="ECO:0000259" key="2">
    <source>
        <dbReference type="Pfam" id="PF16503"/>
    </source>
</evidence>
<protein>
    <recommendedName>
        <fullName evidence="2">Cytoplasmic tRNA 2-thiolation protein 1 C-terminal domain-containing protein</fullName>
    </recommendedName>
</protein>
<feature type="chain" id="PRO_5018556244" description="Cytoplasmic tRNA 2-thiolation protein 1 C-terminal domain-containing protein" evidence="1">
    <location>
        <begin position="27"/>
        <end position="124"/>
    </location>
</feature>
<dbReference type="STRING" id="188477.A0A3S0ZSX9"/>
<proteinExistence type="predicted"/>
<feature type="signal peptide" evidence="1">
    <location>
        <begin position="1"/>
        <end position="26"/>
    </location>
</feature>
<dbReference type="AlphaFoldDB" id="A0A3S0ZSX9"/>
<keyword evidence="4" id="KW-1185">Reference proteome</keyword>
<comment type="caution">
    <text evidence="3">The sequence shown here is derived from an EMBL/GenBank/DDBJ whole genome shotgun (WGS) entry which is preliminary data.</text>
</comment>
<accession>A0A3S0ZSX9</accession>
<dbReference type="OrthoDB" id="198857at2759"/>